<evidence type="ECO:0000313" key="2">
    <source>
        <dbReference type="Proteomes" id="UP000005237"/>
    </source>
</evidence>
<reference evidence="1" key="2">
    <citation type="submission" date="2022-06" db="UniProtKB">
        <authorList>
            <consortium name="EnsemblMetazoa"/>
        </authorList>
    </citation>
    <scope>IDENTIFICATION</scope>
    <source>
        <strain evidence="1">DF5081</strain>
    </source>
</reference>
<protein>
    <submittedName>
        <fullName evidence="1">Uncharacterized protein</fullName>
    </submittedName>
</protein>
<name>A0A8R1IAY9_CAEJA</name>
<accession>A0A8R1IAY9</accession>
<keyword evidence="2" id="KW-1185">Reference proteome</keyword>
<dbReference type="Proteomes" id="UP000005237">
    <property type="component" value="Unassembled WGS sequence"/>
</dbReference>
<evidence type="ECO:0000313" key="1">
    <source>
        <dbReference type="EnsemblMetazoa" id="CJA31130.1"/>
    </source>
</evidence>
<reference evidence="2" key="1">
    <citation type="submission" date="2010-08" db="EMBL/GenBank/DDBJ databases">
        <authorList>
            <consortium name="Caenorhabditis japonica Sequencing Consortium"/>
            <person name="Wilson R.K."/>
        </authorList>
    </citation>
    <scope>NUCLEOTIDE SEQUENCE [LARGE SCALE GENOMIC DNA]</scope>
    <source>
        <strain evidence="2">DF5081</strain>
    </source>
</reference>
<dbReference type="EnsemblMetazoa" id="CJA31130.1">
    <property type="protein sequence ID" value="CJA31130.1"/>
    <property type="gene ID" value="WBGene00206977"/>
</dbReference>
<proteinExistence type="predicted"/>
<dbReference type="AlphaFoldDB" id="A0A8R1IAY9"/>
<sequence length="26" mass="3046">IDVIPLFLPAIVRLGNIYLDRYLEDN</sequence>
<organism evidence="1 2">
    <name type="scientific">Caenorhabditis japonica</name>
    <dbReference type="NCBI Taxonomy" id="281687"/>
    <lineage>
        <taxon>Eukaryota</taxon>
        <taxon>Metazoa</taxon>
        <taxon>Ecdysozoa</taxon>
        <taxon>Nematoda</taxon>
        <taxon>Chromadorea</taxon>
        <taxon>Rhabditida</taxon>
        <taxon>Rhabditina</taxon>
        <taxon>Rhabditomorpha</taxon>
        <taxon>Rhabditoidea</taxon>
        <taxon>Rhabditidae</taxon>
        <taxon>Peloderinae</taxon>
        <taxon>Caenorhabditis</taxon>
    </lineage>
</organism>